<keyword evidence="3" id="KW-1185">Reference proteome</keyword>
<dbReference type="EMBL" id="JAGPNK010000005">
    <property type="protein sequence ID" value="KAH7321154.1"/>
    <property type="molecule type" value="Genomic_DNA"/>
</dbReference>
<comment type="caution">
    <text evidence="2">The sequence shown here is derived from an EMBL/GenBank/DDBJ whole genome shotgun (WGS) entry which is preliminary data.</text>
</comment>
<feature type="signal peptide" evidence="1">
    <location>
        <begin position="1"/>
        <end position="18"/>
    </location>
</feature>
<feature type="chain" id="PRO_5035474398" evidence="1">
    <location>
        <begin position="19"/>
        <end position="383"/>
    </location>
</feature>
<sequence>MHISDLLVAGLLVGSAAAGRREKRTFTVPSENGFPTPNEDQLRTIQLDAEGRLPDRPYPTSLSSDVVALYQVYTFLEQATSGFFAQMWNNVTNNDPGYEIFVAEDRNVILEVIDTAIAQEQVRALRGMSILSAAGAYVPEPCVYGTNAATYIDAVDTSQTLLTLATGFQQNLAKVLAREEQYELLQQEMSIAGPIGEESGFFRANLFRLPNEGPFTTYVPAVFMWSYIRAFGLLGGGHCDWDLNTIAMPVVADLRPGGRRRLFVPAEDQDLLFQVDWNQVTAPGAGAYVGGDGSGLYLTWIVGQLEPFSVSVNNVTWNGRLMTFFASFPFTENVMSGTSIAALTTTNTFDSVEDIVDSALAGPGIVQCDYSHPDSVANSNNHN</sequence>
<keyword evidence="1" id="KW-0732">Signal</keyword>
<evidence type="ECO:0000313" key="2">
    <source>
        <dbReference type="EMBL" id="KAH7321154.1"/>
    </source>
</evidence>
<dbReference type="AlphaFoldDB" id="A0A8K0WS72"/>
<dbReference type="Proteomes" id="UP000813444">
    <property type="component" value="Unassembled WGS sequence"/>
</dbReference>
<reference evidence="2" key="1">
    <citation type="journal article" date="2021" name="Nat. Commun.">
        <title>Genetic determinants of endophytism in the Arabidopsis root mycobiome.</title>
        <authorList>
            <person name="Mesny F."/>
            <person name="Miyauchi S."/>
            <person name="Thiergart T."/>
            <person name="Pickel B."/>
            <person name="Atanasova L."/>
            <person name="Karlsson M."/>
            <person name="Huettel B."/>
            <person name="Barry K.W."/>
            <person name="Haridas S."/>
            <person name="Chen C."/>
            <person name="Bauer D."/>
            <person name="Andreopoulos W."/>
            <person name="Pangilinan J."/>
            <person name="LaButti K."/>
            <person name="Riley R."/>
            <person name="Lipzen A."/>
            <person name="Clum A."/>
            <person name="Drula E."/>
            <person name="Henrissat B."/>
            <person name="Kohler A."/>
            <person name="Grigoriev I.V."/>
            <person name="Martin F.M."/>
            <person name="Hacquard S."/>
        </authorList>
    </citation>
    <scope>NUCLEOTIDE SEQUENCE</scope>
    <source>
        <strain evidence="2">MPI-CAGE-CH-0235</strain>
    </source>
</reference>
<accession>A0A8K0WS72</accession>
<proteinExistence type="predicted"/>
<dbReference type="OrthoDB" id="5293813at2759"/>
<name>A0A8K0WS72_9HYPO</name>
<gene>
    <name evidence="2" type="ORF">B0I35DRAFT_450627</name>
</gene>
<protein>
    <submittedName>
        <fullName evidence="2">Uncharacterized protein</fullName>
    </submittedName>
</protein>
<evidence type="ECO:0000256" key="1">
    <source>
        <dbReference type="SAM" id="SignalP"/>
    </source>
</evidence>
<organism evidence="2 3">
    <name type="scientific">Stachybotrys elegans</name>
    <dbReference type="NCBI Taxonomy" id="80388"/>
    <lineage>
        <taxon>Eukaryota</taxon>
        <taxon>Fungi</taxon>
        <taxon>Dikarya</taxon>
        <taxon>Ascomycota</taxon>
        <taxon>Pezizomycotina</taxon>
        <taxon>Sordariomycetes</taxon>
        <taxon>Hypocreomycetidae</taxon>
        <taxon>Hypocreales</taxon>
        <taxon>Stachybotryaceae</taxon>
        <taxon>Stachybotrys</taxon>
    </lineage>
</organism>
<evidence type="ECO:0000313" key="3">
    <source>
        <dbReference type="Proteomes" id="UP000813444"/>
    </source>
</evidence>